<reference evidence="4 5" key="1">
    <citation type="submission" date="2019-08" db="EMBL/GenBank/DDBJ databases">
        <title>In-depth cultivation of the pig gut microbiome towards novel bacterial diversity and tailored functional studies.</title>
        <authorList>
            <person name="Wylensek D."/>
            <person name="Hitch T.C.A."/>
            <person name="Clavel T."/>
        </authorList>
    </citation>
    <scope>NUCLEOTIDE SEQUENCE [LARGE SCALE GENOMIC DNA]</scope>
    <source>
        <strain evidence="4 5">WCA-693-APC-5D-A</strain>
    </source>
</reference>
<keyword evidence="2" id="KW-0812">Transmembrane</keyword>
<dbReference type="InterPro" id="IPR010982">
    <property type="entry name" value="Lambda_DNA-bd_dom_sf"/>
</dbReference>
<evidence type="ECO:0000313" key="4">
    <source>
        <dbReference type="EMBL" id="MSU09013.1"/>
    </source>
</evidence>
<keyword evidence="2" id="KW-1133">Transmembrane helix</keyword>
<evidence type="ECO:0000256" key="1">
    <source>
        <dbReference type="SAM" id="MobiDB-lite"/>
    </source>
</evidence>
<dbReference type="GO" id="GO:0003677">
    <property type="term" value="F:DNA binding"/>
    <property type="evidence" value="ECO:0007669"/>
    <property type="project" value="InterPro"/>
</dbReference>
<feature type="compositionally biased region" description="Polar residues" evidence="1">
    <location>
        <begin position="113"/>
        <end position="124"/>
    </location>
</feature>
<evidence type="ECO:0000256" key="2">
    <source>
        <dbReference type="SAM" id="Phobius"/>
    </source>
</evidence>
<dbReference type="AlphaFoldDB" id="A0A6I2UBX5"/>
<keyword evidence="5" id="KW-1185">Reference proteome</keyword>
<feature type="compositionally biased region" description="Low complexity" evidence="1">
    <location>
        <begin position="317"/>
        <end position="339"/>
    </location>
</feature>
<name>A0A6I2UBX5_9FIRM</name>
<gene>
    <name evidence="4" type="ORF">FYJ84_08455</name>
</gene>
<dbReference type="InterPro" id="IPR050400">
    <property type="entry name" value="Bact_Cytoskel_RodZ"/>
</dbReference>
<feature type="compositionally biased region" description="Basic and acidic residues" evidence="1">
    <location>
        <begin position="85"/>
        <end position="96"/>
    </location>
</feature>
<feature type="domain" description="HTH cro/C1-type" evidence="3">
    <location>
        <begin position="5"/>
        <end position="66"/>
    </location>
</feature>
<evidence type="ECO:0000313" key="5">
    <source>
        <dbReference type="Proteomes" id="UP000433181"/>
    </source>
</evidence>
<proteinExistence type="predicted"/>
<dbReference type="InterPro" id="IPR001387">
    <property type="entry name" value="Cro/C1-type_HTH"/>
</dbReference>
<dbReference type="GeneID" id="96778946"/>
<feature type="compositionally biased region" description="Low complexity" evidence="1">
    <location>
        <begin position="347"/>
        <end position="359"/>
    </location>
</feature>
<dbReference type="EMBL" id="VUNR01000015">
    <property type="protein sequence ID" value="MSU09013.1"/>
    <property type="molecule type" value="Genomic_DNA"/>
</dbReference>
<dbReference type="Pfam" id="PF13413">
    <property type="entry name" value="HTH_25"/>
    <property type="match status" value="1"/>
</dbReference>
<keyword evidence="2" id="KW-0472">Membrane</keyword>
<dbReference type="Gene3D" id="1.10.260.40">
    <property type="entry name" value="lambda repressor-like DNA-binding domains"/>
    <property type="match status" value="1"/>
</dbReference>
<organism evidence="4 5">
    <name type="scientific">Anaerovibrio slackiae</name>
    <dbReference type="NCBI Taxonomy" id="2652309"/>
    <lineage>
        <taxon>Bacteria</taxon>
        <taxon>Bacillati</taxon>
        <taxon>Bacillota</taxon>
        <taxon>Negativicutes</taxon>
        <taxon>Selenomonadales</taxon>
        <taxon>Selenomonadaceae</taxon>
        <taxon>Anaerovibrio</taxon>
    </lineage>
</organism>
<accession>A0A6I2UBX5</accession>
<sequence length="359" mass="38064">MVGEILRREREKQGLSIADVAGETSIRDVYLEAIEKGDYDALPGDVYAKGFIRNYSKFLQIDGDALLEQYDSERNIVKVVQPADMPREDEASEPKKSFFGRNKGAEKPAARAETSSSTGYSRPQAKTSLFAAGDEYRHSLEREEKSGSKKFMILLGVMLVFLGGVYVAFMDEGTDPAAKPKPAVKQEQPVKQEPAAPVKVYEGAEVSAKMLENCWISVKVDGQNAFEGTVEKGKEMSWKGKESVEIRAGNAGGIQITFNGKDMGTLGEIGQIADRTFVKEAAVPQAGANAADGNAGQAAGGQAGAAEQSYYQESYSEPAPAEPAAPAAPAEAAQPEAPASEPPAPAPAAEQGQPAAAAQ</sequence>
<dbReference type="SMART" id="SM00530">
    <property type="entry name" value="HTH_XRE"/>
    <property type="match status" value="1"/>
</dbReference>
<feature type="region of interest" description="Disordered" evidence="1">
    <location>
        <begin position="289"/>
        <end position="359"/>
    </location>
</feature>
<comment type="caution">
    <text evidence="4">The sequence shown here is derived from an EMBL/GenBank/DDBJ whole genome shotgun (WGS) entry which is preliminary data.</text>
</comment>
<dbReference type="PANTHER" id="PTHR34475">
    <property type="match status" value="1"/>
</dbReference>
<protein>
    <submittedName>
        <fullName evidence="4">Helix-turn-helix domain-containing protein</fullName>
    </submittedName>
</protein>
<feature type="region of interest" description="Disordered" evidence="1">
    <location>
        <begin position="82"/>
        <end position="124"/>
    </location>
</feature>
<feature type="transmembrane region" description="Helical" evidence="2">
    <location>
        <begin position="151"/>
        <end position="169"/>
    </location>
</feature>
<dbReference type="InterPro" id="IPR025194">
    <property type="entry name" value="RodZ-like_C"/>
</dbReference>
<evidence type="ECO:0000259" key="3">
    <source>
        <dbReference type="SMART" id="SM00530"/>
    </source>
</evidence>
<dbReference type="PANTHER" id="PTHR34475:SF1">
    <property type="entry name" value="CYTOSKELETON PROTEIN RODZ"/>
    <property type="match status" value="1"/>
</dbReference>
<dbReference type="RefSeq" id="WP_154407179.1">
    <property type="nucleotide sequence ID" value="NZ_VUNR01000015.1"/>
</dbReference>
<dbReference type="Pfam" id="PF13464">
    <property type="entry name" value="RodZ_C"/>
    <property type="match status" value="1"/>
</dbReference>
<dbReference type="CDD" id="cd00093">
    <property type="entry name" value="HTH_XRE"/>
    <property type="match status" value="1"/>
</dbReference>
<dbReference type="Proteomes" id="UP000433181">
    <property type="component" value="Unassembled WGS sequence"/>
</dbReference>